<keyword evidence="2" id="KW-1185">Reference proteome</keyword>
<evidence type="ECO:0000313" key="2">
    <source>
        <dbReference type="Proteomes" id="UP001177021"/>
    </source>
</evidence>
<gene>
    <name evidence="1" type="ORF">MILVUS5_LOCUS20070</name>
</gene>
<reference evidence="1" key="1">
    <citation type="submission" date="2023-10" db="EMBL/GenBank/DDBJ databases">
        <authorList>
            <person name="Rodriguez Cubillos JULIANA M."/>
            <person name="De Vega J."/>
        </authorList>
    </citation>
    <scope>NUCLEOTIDE SEQUENCE</scope>
</reference>
<comment type="caution">
    <text evidence="1">The sequence shown here is derived from an EMBL/GenBank/DDBJ whole genome shotgun (WGS) entry which is preliminary data.</text>
</comment>
<accession>A0ACB0K5P6</accession>
<sequence>MIKGHIYDPPMVCETDADCIDSWDPNFDIKCIEKKCEWVRKAADAKRGKHNLTISHPEEDQSSLSIDQLRVNYLENRSTSQSMPHPTYGLVFPSS</sequence>
<protein>
    <submittedName>
        <fullName evidence="1">Uncharacterized protein</fullName>
    </submittedName>
</protein>
<proteinExistence type="predicted"/>
<dbReference type="Proteomes" id="UP001177021">
    <property type="component" value="Unassembled WGS sequence"/>
</dbReference>
<dbReference type="EMBL" id="CASHSV030000206">
    <property type="protein sequence ID" value="CAJ2652612.1"/>
    <property type="molecule type" value="Genomic_DNA"/>
</dbReference>
<organism evidence="1 2">
    <name type="scientific">Trifolium pratense</name>
    <name type="common">Red clover</name>
    <dbReference type="NCBI Taxonomy" id="57577"/>
    <lineage>
        <taxon>Eukaryota</taxon>
        <taxon>Viridiplantae</taxon>
        <taxon>Streptophyta</taxon>
        <taxon>Embryophyta</taxon>
        <taxon>Tracheophyta</taxon>
        <taxon>Spermatophyta</taxon>
        <taxon>Magnoliopsida</taxon>
        <taxon>eudicotyledons</taxon>
        <taxon>Gunneridae</taxon>
        <taxon>Pentapetalae</taxon>
        <taxon>rosids</taxon>
        <taxon>fabids</taxon>
        <taxon>Fabales</taxon>
        <taxon>Fabaceae</taxon>
        <taxon>Papilionoideae</taxon>
        <taxon>50 kb inversion clade</taxon>
        <taxon>NPAAA clade</taxon>
        <taxon>Hologalegina</taxon>
        <taxon>IRL clade</taxon>
        <taxon>Trifolieae</taxon>
        <taxon>Trifolium</taxon>
    </lineage>
</organism>
<name>A0ACB0K5P6_TRIPR</name>
<evidence type="ECO:0000313" key="1">
    <source>
        <dbReference type="EMBL" id="CAJ2652612.1"/>
    </source>
</evidence>